<proteinExistence type="predicted"/>
<dbReference type="OrthoDB" id="9810880at2"/>
<comment type="pathway">
    <text evidence="1">Cofactor biosynthesis; thiamine diphosphate biosynthesis.</text>
</comment>
<keyword evidence="6" id="KW-0067">ATP-binding</keyword>
<dbReference type="Gene3D" id="3.40.1190.20">
    <property type="match status" value="1"/>
</dbReference>
<dbReference type="GO" id="GO:0008902">
    <property type="term" value="F:hydroxymethylpyrimidine kinase activity"/>
    <property type="evidence" value="ECO:0007669"/>
    <property type="project" value="UniProtKB-EC"/>
</dbReference>
<accession>A0A1D8URL8</accession>
<dbReference type="STRING" id="153496.A0U89_03070"/>
<evidence type="ECO:0000256" key="2">
    <source>
        <dbReference type="ARBA" id="ARBA00012135"/>
    </source>
</evidence>
<dbReference type="PANTHER" id="PTHR20858">
    <property type="entry name" value="PHOSPHOMETHYLPYRIMIDINE KINASE"/>
    <property type="match status" value="1"/>
</dbReference>
<name>A0A1D8URL8_9PROT</name>
<protein>
    <recommendedName>
        <fullName evidence="2">hydroxymethylpyrimidine kinase</fullName>
        <ecNumber evidence="2">2.7.1.49</ecNumber>
    </recommendedName>
</protein>
<evidence type="ECO:0000259" key="7">
    <source>
        <dbReference type="Pfam" id="PF08543"/>
    </source>
</evidence>
<gene>
    <name evidence="8" type="ORF">A0U89_03070</name>
</gene>
<dbReference type="InterPro" id="IPR013749">
    <property type="entry name" value="PM/HMP-P_kinase-1"/>
</dbReference>
<keyword evidence="4" id="KW-0547">Nucleotide-binding</keyword>
<dbReference type="AlphaFoldDB" id="A0A1D8URL8"/>
<dbReference type="EC" id="2.7.1.49" evidence="2"/>
<evidence type="ECO:0000256" key="6">
    <source>
        <dbReference type="ARBA" id="ARBA00022840"/>
    </source>
</evidence>
<dbReference type="FunFam" id="3.40.1190.20:FF:000003">
    <property type="entry name" value="Phosphomethylpyrimidine kinase ThiD"/>
    <property type="match status" value="1"/>
</dbReference>
<dbReference type="Proteomes" id="UP000179145">
    <property type="component" value="Chromosome"/>
</dbReference>
<evidence type="ECO:0000256" key="3">
    <source>
        <dbReference type="ARBA" id="ARBA00022679"/>
    </source>
</evidence>
<feature type="domain" description="Pyridoxamine kinase/Phosphomethylpyrimidine kinase" evidence="7">
    <location>
        <begin position="12"/>
        <end position="252"/>
    </location>
</feature>
<evidence type="ECO:0000256" key="4">
    <source>
        <dbReference type="ARBA" id="ARBA00022741"/>
    </source>
</evidence>
<dbReference type="KEGG" id="kba:A0U89_03070"/>
<dbReference type="SUPFAM" id="SSF53613">
    <property type="entry name" value="Ribokinase-like"/>
    <property type="match status" value="1"/>
</dbReference>
<dbReference type="eggNOG" id="COG0351">
    <property type="taxonomic scope" value="Bacteria"/>
</dbReference>
<keyword evidence="3" id="KW-0808">Transferase</keyword>
<dbReference type="InterPro" id="IPR004399">
    <property type="entry name" value="HMP/HMP-P_kinase_dom"/>
</dbReference>
<dbReference type="GO" id="GO:0008972">
    <property type="term" value="F:phosphomethylpyrimidine kinase activity"/>
    <property type="evidence" value="ECO:0007669"/>
    <property type="project" value="InterPro"/>
</dbReference>
<dbReference type="Pfam" id="PF08543">
    <property type="entry name" value="Phos_pyr_kin"/>
    <property type="match status" value="1"/>
</dbReference>
<dbReference type="UniPathway" id="UPA00060">
    <property type="reaction ID" value="UER00138"/>
</dbReference>
<evidence type="ECO:0000313" key="9">
    <source>
        <dbReference type="Proteomes" id="UP000179145"/>
    </source>
</evidence>
<sequence>MHGRILSIAGSDSGGGAGIQADIKTITALDGFAMTAITALTAQNTQGVQGILSVAPEFVQLQIRSVLDDLGADSIKIGMLGAPELIEAVADVLDAYPDIPCVLDPVMISTSGARLLPESGMSSICVRLFPHAAVLTPNIPEAEMLLGRTISTVPEMIEAGQALCERGPKAVLIKGGHLNDAVLTDVLVSSEGVSTFSDAKIPTCHTHGTGCSLASAIATGLAQNLSLPEAVIRARLYVRKAIETAPPYGQGRARPMNHAVTL</sequence>
<evidence type="ECO:0000256" key="1">
    <source>
        <dbReference type="ARBA" id="ARBA00004948"/>
    </source>
</evidence>
<dbReference type="GO" id="GO:0009228">
    <property type="term" value="P:thiamine biosynthetic process"/>
    <property type="evidence" value="ECO:0007669"/>
    <property type="project" value="InterPro"/>
</dbReference>
<dbReference type="GO" id="GO:0005524">
    <property type="term" value="F:ATP binding"/>
    <property type="evidence" value="ECO:0007669"/>
    <property type="project" value="UniProtKB-KW"/>
</dbReference>
<reference evidence="8 9" key="1">
    <citation type="journal article" date="2016" name="Microb. Cell Fact.">
        <title>Dissection of exopolysaccharide biosynthesis in Kozakia baliensis.</title>
        <authorList>
            <person name="Brandt J.U."/>
            <person name="Jakob F."/>
            <person name="Behr J."/>
            <person name="Geissler A.J."/>
            <person name="Vogel R.F."/>
        </authorList>
    </citation>
    <scope>NUCLEOTIDE SEQUENCE [LARGE SCALE GENOMIC DNA]</scope>
    <source>
        <strain evidence="8 9">DSM 14400</strain>
    </source>
</reference>
<evidence type="ECO:0000313" key="8">
    <source>
        <dbReference type="EMBL" id="AOX16270.1"/>
    </source>
</evidence>
<dbReference type="InterPro" id="IPR029056">
    <property type="entry name" value="Ribokinase-like"/>
</dbReference>
<dbReference type="CDD" id="cd01169">
    <property type="entry name" value="HMPP_kinase"/>
    <property type="match status" value="1"/>
</dbReference>
<dbReference type="GO" id="GO:0009229">
    <property type="term" value="P:thiamine diphosphate biosynthetic process"/>
    <property type="evidence" value="ECO:0007669"/>
    <property type="project" value="UniProtKB-UniPathway"/>
</dbReference>
<dbReference type="NCBIfam" id="TIGR00097">
    <property type="entry name" value="HMP-P_kinase"/>
    <property type="match status" value="1"/>
</dbReference>
<organism evidence="8 9">
    <name type="scientific">Kozakia baliensis</name>
    <dbReference type="NCBI Taxonomy" id="153496"/>
    <lineage>
        <taxon>Bacteria</taxon>
        <taxon>Pseudomonadati</taxon>
        <taxon>Pseudomonadota</taxon>
        <taxon>Alphaproteobacteria</taxon>
        <taxon>Acetobacterales</taxon>
        <taxon>Acetobacteraceae</taxon>
        <taxon>Kozakia</taxon>
    </lineage>
</organism>
<dbReference type="EMBL" id="CP014674">
    <property type="protein sequence ID" value="AOX16270.1"/>
    <property type="molecule type" value="Genomic_DNA"/>
</dbReference>
<dbReference type="RefSeq" id="WP_070402063.1">
    <property type="nucleotide sequence ID" value="NZ_BJVW01000002.1"/>
</dbReference>
<dbReference type="GO" id="GO:0005829">
    <property type="term" value="C:cytosol"/>
    <property type="evidence" value="ECO:0007669"/>
    <property type="project" value="TreeGrafter"/>
</dbReference>
<keyword evidence="5 8" id="KW-0418">Kinase</keyword>
<dbReference type="PANTHER" id="PTHR20858:SF17">
    <property type="entry name" value="HYDROXYMETHYLPYRIMIDINE_PHOSPHOMETHYLPYRIMIDINE KINASE THI20-RELATED"/>
    <property type="match status" value="1"/>
</dbReference>
<keyword evidence="9" id="KW-1185">Reference proteome</keyword>
<evidence type="ECO:0000256" key="5">
    <source>
        <dbReference type="ARBA" id="ARBA00022777"/>
    </source>
</evidence>